<evidence type="ECO:0000256" key="1">
    <source>
        <dbReference type="SAM" id="SignalP"/>
    </source>
</evidence>
<reference evidence="2" key="1">
    <citation type="journal article" date="2017" name="Parasit. Vectors">
        <title>Sialotranscriptomics of Rhipicephalus zambeziensis reveals intricate expression profiles of secretory proteins and suggests tight temporal transcriptional regulation during blood-feeding.</title>
        <authorList>
            <person name="de Castro M.H."/>
            <person name="de Klerk D."/>
            <person name="Pienaar R."/>
            <person name="Rees D.J.G."/>
            <person name="Mans B.J."/>
        </authorList>
    </citation>
    <scope>NUCLEOTIDE SEQUENCE</scope>
    <source>
        <tissue evidence="2">Salivary glands</tissue>
    </source>
</reference>
<accession>A0A224YE31</accession>
<name>A0A224YE31_9ACAR</name>
<dbReference type="AlphaFoldDB" id="A0A224YE31"/>
<feature type="signal peptide" evidence="1">
    <location>
        <begin position="1"/>
        <end position="19"/>
    </location>
</feature>
<dbReference type="EMBL" id="GFPF01001088">
    <property type="protein sequence ID" value="MAA12234.1"/>
    <property type="molecule type" value="Transcribed_RNA"/>
</dbReference>
<protein>
    <submittedName>
        <fullName evidence="2">Glycine rich superfamily member</fullName>
    </submittedName>
</protein>
<keyword evidence="1" id="KW-0732">Signal</keyword>
<sequence>MVLLVTVTAFLAAVATATGSYGPQRRMAGRRMRRTVDALCGNEKFVNAALRTLMDELRPALTATEPLVLGDGPECGLGGVRLLRGRLWGAASVHLREPVLLRCDAQHMIVLVHVALNNSEIAFDWEASPKILLGSEGTVSVFTRHMSLKTSVRLPRSRAIHAAAASPTRVEARGGAASPIRVVTVRVTKLIGADVTVSGPWPYGLLMSAAANLFLKSFPVQVRALVSDPLRNGFQHYLDENFA</sequence>
<feature type="chain" id="PRO_5012691435" evidence="1">
    <location>
        <begin position="20"/>
        <end position="243"/>
    </location>
</feature>
<organism evidence="2">
    <name type="scientific">Rhipicephalus zambeziensis</name>
    <dbReference type="NCBI Taxonomy" id="60191"/>
    <lineage>
        <taxon>Eukaryota</taxon>
        <taxon>Metazoa</taxon>
        <taxon>Ecdysozoa</taxon>
        <taxon>Arthropoda</taxon>
        <taxon>Chelicerata</taxon>
        <taxon>Arachnida</taxon>
        <taxon>Acari</taxon>
        <taxon>Parasitiformes</taxon>
        <taxon>Ixodida</taxon>
        <taxon>Ixodoidea</taxon>
        <taxon>Ixodidae</taxon>
        <taxon>Rhipicephalinae</taxon>
        <taxon>Rhipicephalus</taxon>
        <taxon>Rhipicephalus</taxon>
    </lineage>
</organism>
<proteinExistence type="predicted"/>
<evidence type="ECO:0000313" key="2">
    <source>
        <dbReference type="EMBL" id="MAA12234.1"/>
    </source>
</evidence>